<dbReference type="GO" id="GO:0018576">
    <property type="term" value="F:catechol 1,2-dioxygenase activity"/>
    <property type="evidence" value="ECO:0007669"/>
    <property type="project" value="InterPro"/>
</dbReference>
<comment type="caution">
    <text evidence="9">The sequence shown here is derived from an EMBL/GenBank/DDBJ whole genome shotgun (WGS) entry which is preliminary data.</text>
</comment>
<evidence type="ECO:0000259" key="7">
    <source>
        <dbReference type="Pfam" id="PF00775"/>
    </source>
</evidence>
<dbReference type="PANTHER" id="PTHR33711">
    <property type="entry name" value="DIOXYGENASE, PUTATIVE (AFU_ORTHOLOGUE AFUA_2G02910)-RELATED"/>
    <property type="match status" value="1"/>
</dbReference>
<evidence type="ECO:0000313" key="9">
    <source>
        <dbReference type="EMBL" id="KAH0565989.1"/>
    </source>
</evidence>
<comment type="similarity">
    <text evidence="2">Belongs to the intradiol ring-cleavage dioxygenase family.</text>
</comment>
<dbReference type="Pfam" id="PF00775">
    <property type="entry name" value="Dioxygenase_C"/>
    <property type="match status" value="1"/>
</dbReference>
<evidence type="ECO:0000256" key="6">
    <source>
        <dbReference type="ARBA" id="ARBA00023004"/>
    </source>
</evidence>
<evidence type="ECO:0000256" key="2">
    <source>
        <dbReference type="ARBA" id="ARBA00007825"/>
    </source>
</evidence>
<keyword evidence="4" id="KW-0223">Dioxygenase</keyword>
<feature type="domain" description="Catechol dioxygenase N-terminal" evidence="8">
    <location>
        <begin position="23"/>
        <end position="95"/>
    </location>
</feature>
<evidence type="ECO:0000256" key="4">
    <source>
        <dbReference type="ARBA" id="ARBA00022964"/>
    </source>
</evidence>
<dbReference type="InterPro" id="IPR050770">
    <property type="entry name" value="Intradiol_RC_Dioxygenase"/>
</dbReference>
<keyword evidence="3" id="KW-0479">Metal-binding</keyword>
<organism evidence="9 10">
    <name type="scientific">Trichoglossum hirsutum</name>
    <dbReference type="NCBI Taxonomy" id="265104"/>
    <lineage>
        <taxon>Eukaryota</taxon>
        <taxon>Fungi</taxon>
        <taxon>Dikarya</taxon>
        <taxon>Ascomycota</taxon>
        <taxon>Pezizomycotina</taxon>
        <taxon>Geoglossomycetes</taxon>
        <taxon>Geoglossales</taxon>
        <taxon>Geoglossaceae</taxon>
        <taxon>Trichoglossum</taxon>
    </lineage>
</organism>
<comment type="cofactor">
    <cofactor evidence="1">
        <name>Fe(3+)</name>
        <dbReference type="ChEBI" id="CHEBI:29034"/>
    </cofactor>
</comment>
<dbReference type="InterPro" id="IPR015889">
    <property type="entry name" value="Intradiol_dOase_core"/>
</dbReference>
<evidence type="ECO:0008006" key="11">
    <source>
        <dbReference type="Google" id="ProtNLM"/>
    </source>
</evidence>
<dbReference type="EMBL" id="JAGHQM010000044">
    <property type="protein sequence ID" value="KAH0565989.1"/>
    <property type="molecule type" value="Genomic_DNA"/>
</dbReference>
<gene>
    <name evidence="9" type="ORF">GP486_000616</name>
</gene>
<evidence type="ECO:0000256" key="3">
    <source>
        <dbReference type="ARBA" id="ARBA00022723"/>
    </source>
</evidence>
<keyword evidence="6" id="KW-0408">Iron</keyword>
<accession>A0A9P8LIP6</accession>
<evidence type="ECO:0000259" key="8">
    <source>
        <dbReference type="Pfam" id="PF04444"/>
    </source>
</evidence>
<keyword evidence="5" id="KW-0560">Oxidoreductase</keyword>
<keyword evidence="10" id="KW-1185">Reference proteome</keyword>
<dbReference type="GO" id="GO:0009712">
    <property type="term" value="P:catechol-containing compound metabolic process"/>
    <property type="evidence" value="ECO:0007669"/>
    <property type="project" value="InterPro"/>
</dbReference>
<name>A0A9P8LIP6_9PEZI</name>
<evidence type="ECO:0000256" key="5">
    <source>
        <dbReference type="ARBA" id="ARBA00023002"/>
    </source>
</evidence>
<dbReference type="SUPFAM" id="SSF49482">
    <property type="entry name" value="Aromatic compound dioxygenase"/>
    <property type="match status" value="1"/>
</dbReference>
<protein>
    <recommendedName>
        <fullName evidence="11">Catechol dioxygenase</fullName>
    </recommendedName>
</protein>
<dbReference type="Proteomes" id="UP000750711">
    <property type="component" value="Unassembled WGS sequence"/>
</dbReference>
<dbReference type="AlphaFoldDB" id="A0A9P8LIP6"/>
<evidence type="ECO:0000313" key="10">
    <source>
        <dbReference type="Proteomes" id="UP000750711"/>
    </source>
</evidence>
<evidence type="ECO:0000256" key="1">
    <source>
        <dbReference type="ARBA" id="ARBA00001965"/>
    </source>
</evidence>
<dbReference type="Gene3D" id="2.60.130.10">
    <property type="entry name" value="Aromatic compound dioxygenase"/>
    <property type="match status" value="1"/>
</dbReference>
<dbReference type="InterPro" id="IPR007535">
    <property type="entry name" value="Catechol_dOase_N"/>
</dbReference>
<dbReference type="InterPro" id="IPR000627">
    <property type="entry name" value="Intradiol_dOase_C"/>
</dbReference>
<feature type="domain" description="Intradiol ring-cleavage dioxygenases" evidence="7">
    <location>
        <begin position="105"/>
        <end position="283"/>
    </location>
</feature>
<reference evidence="9" key="1">
    <citation type="submission" date="2021-03" db="EMBL/GenBank/DDBJ databases">
        <title>Comparative genomics and phylogenomic investigation of the class Geoglossomycetes provide insights into ecological specialization and systematics.</title>
        <authorList>
            <person name="Melie T."/>
            <person name="Pirro S."/>
            <person name="Miller A.N."/>
            <person name="Quandt A."/>
        </authorList>
    </citation>
    <scope>NUCLEOTIDE SEQUENCE</scope>
    <source>
        <strain evidence="9">CAQ_001_2017</strain>
    </source>
</reference>
<proteinExistence type="inferred from homology"/>
<dbReference type="GO" id="GO:0008199">
    <property type="term" value="F:ferric iron binding"/>
    <property type="evidence" value="ECO:0007669"/>
    <property type="project" value="InterPro"/>
</dbReference>
<dbReference type="PANTHER" id="PTHR33711:SF7">
    <property type="entry name" value="INTRADIOL RING-CLEAVAGE DIOXYGENASES DOMAIN-CONTAINING PROTEIN-RELATED"/>
    <property type="match status" value="1"/>
</dbReference>
<sequence length="286" mass="31030">MSSSAPTTDYAQQAISAMGPNINPRLRTVVTSLIRHLHAFARETSLTTDEWLAGVEMINAAGRMSVPGKRNEGRLLCDVIGLESLIDGLAHTTANASATESSLLGPYYRPDAPVLPSNSSIIHNPAPPADGIVAYLYGRVYNSVTGAPVTDATLDLWQASTNGLYEHEDKEQVDYNLRGKICVDGEGNYGVYCLKPTAYSIPNDGVAGDLLRLLDRDPMRPGHIHIVAKHPSYKTLITQIFDRGDKYVSHDPVFAVRDSLVVDFVERKGDPKAAVETKFDIGLVPA</sequence>
<dbReference type="Pfam" id="PF04444">
    <property type="entry name" value="Dioxygenase_N"/>
    <property type="match status" value="1"/>
</dbReference>